<evidence type="ECO:0000313" key="3">
    <source>
        <dbReference type="Proteomes" id="UP001244443"/>
    </source>
</evidence>
<dbReference type="RefSeq" id="WP_308357975.1">
    <property type="nucleotide sequence ID" value="NZ_CP129970.2"/>
</dbReference>
<dbReference type="PROSITE" id="PS01162">
    <property type="entry name" value="QOR_ZETA_CRYSTAL"/>
    <property type="match status" value="1"/>
</dbReference>
<dbReference type="PANTHER" id="PTHR44013">
    <property type="entry name" value="ZINC-TYPE ALCOHOL DEHYDROGENASE-LIKE PROTEIN C16A3.02C"/>
    <property type="match status" value="1"/>
</dbReference>
<dbReference type="AlphaFoldDB" id="A0AA49GEM4"/>
<reference evidence="2" key="1">
    <citation type="submission" date="2023-08" db="EMBL/GenBank/DDBJ databases">
        <title>Comparative genomics and taxonomic characterization of three novel marine species of genus Marivirga.</title>
        <authorList>
            <person name="Muhammad N."/>
            <person name="Kim S.-G."/>
        </authorList>
    </citation>
    <scope>NUCLEOTIDE SEQUENCE [LARGE SCALE GENOMIC DNA]</scope>
    <source>
        <strain evidence="2">ABR2-2</strain>
    </source>
</reference>
<dbReference type="Pfam" id="PF13602">
    <property type="entry name" value="ADH_zinc_N_2"/>
    <property type="match status" value="1"/>
</dbReference>
<dbReference type="InterPro" id="IPR020843">
    <property type="entry name" value="ER"/>
</dbReference>
<dbReference type="PANTHER" id="PTHR44013:SF1">
    <property type="entry name" value="ZINC-TYPE ALCOHOL DEHYDROGENASE-LIKE PROTEIN C16A3.02C"/>
    <property type="match status" value="1"/>
</dbReference>
<dbReference type="GO" id="GO:0008270">
    <property type="term" value="F:zinc ion binding"/>
    <property type="evidence" value="ECO:0007669"/>
    <property type="project" value="InterPro"/>
</dbReference>
<dbReference type="Proteomes" id="UP001244443">
    <property type="component" value="Chromosome"/>
</dbReference>
<dbReference type="EMBL" id="CP129970">
    <property type="protein sequence ID" value="WKK86618.2"/>
    <property type="molecule type" value="Genomic_DNA"/>
</dbReference>
<keyword evidence="3" id="KW-1185">Reference proteome</keyword>
<organism evidence="2 3">
    <name type="scientific">Marivirga arenosa</name>
    <dbReference type="NCBI Taxonomy" id="3059076"/>
    <lineage>
        <taxon>Bacteria</taxon>
        <taxon>Pseudomonadati</taxon>
        <taxon>Bacteroidota</taxon>
        <taxon>Cytophagia</taxon>
        <taxon>Cytophagales</taxon>
        <taxon>Marivirgaceae</taxon>
        <taxon>Marivirga</taxon>
    </lineage>
</organism>
<evidence type="ECO:0000313" key="2">
    <source>
        <dbReference type="EMBL" id="WKK86618.2"/>
    </source>
</evidence>
<evidence type="ECO:0000259" key="1">
    <source>
        <dbReference type="SMART" id="SM00829"/>
    </source>
</evidence>
<sequence>MKAVLFDRKNPYQKFQIHEVPKPNIQDDEVLVKVHCASPNAADYRSIQMRIVPKHNILGSAISGIVEEVGKGISQFKVGDEVIADLADVGMGGFAEFKATKTSVLVHKPKGVSFEEAAALPVAATTALQALRKGGISKGEKVLIIGSAGGVGTFALQLAKYFETDVTAVCSTKSVEQSYNLGADKVIDYTQEDLFDRDDCYDLILAINGNYPLLKCKKMLSNSGQYVAVGGSLKQIFKALLFGKILSFGKKKIKAVAAKPFSEDLAFVADLVEKGKIKPSIEKVYKMEQTDLAMEYLSAGHAKAKVLISFLPVMR</sequence>
<dbReference type="CDD" id="cd08267">
    <property type="entry name" value="MDR1"/>
    <property type="match status" value="1"/>
</dbReference>
<dbReference type="SUPFAM" id="SSF51735">
    <property type="entry name" value="NAD(P)-binding Rossmann-fold domains"/>
    <property type="match status" value="1"/>
</dbReference>
<dbReference type="Gene3D" id="3.40.50.720">
    <property type="entry name" value="NAD(P)-binding Rossmann-like Domain"/>
    <property type="match status" value="1"/>
</dbReference>
<dbReference type="SMART" id="SM00829">
    <property type="entry name" value="PKS_ER"/>
    <property type="match status" value="1"/>
</dbReference>
<dbReference type="InterPro" id="IPR052733">
    <property type="entry name" value="Chloroplast_QOR"/>
</dbReference>
<dbReference type="Gene3D" id="3.90.180.10">
    <property type="entry name" value="Medium-chain alcohol dehydrogenases, catalytic domain"/>
    <property type="match status" value="1"/>
</dbReference>
<dbReference type="InterPro" id="IPR002364">
    <property type="entry name" value="Quin_OxRdtase/zeta-crystal_CS"/>
</dbReference>
<dbReference type="GO" id="GO:0016491">
    <property type="term" value="F:oxidoreductase activity"/>
    <property type="evidence" value="ECO:0007669"/>
    <property type="project" value="InterPro"/>
</dbReference>
<feature type="domain" description="Enoyl reductase (ER)" evidence="1">
    <location>
        <begin position="10"/>
        <end position="308"/>
    </location>
</feature>
<protein>
    <submittedName>
        <fullName evidence="2">NAD(P)-dependent alcohol dehydrogenase</fullName>
    </submittedName>
</protein>
<dbReference type="InterPro" id="IPR011032">
    <property type="entry name" value="GroES-like_sf"/>
</dbReference>
<dbReference type="InterPro" id="IPR036291">
    <property type="entry name" value="NAD(P)-bd_dom_sf"/>
</dbReference>
<accession>A0AA49GEM4</accession>
<name>A0AA49GEM4_9BACT</name>
<dbReference type="SUPFAM" id="SSF50129">
    <property type="entry name" value="GroES-like"/>
    <property type="match status" value="1"/>
</dbReference>
<proteinExistence type="predicted"/>
<gene>
    <name evidence="2" type="ORF">QYS48_06825</name>
</gene>
<dbReference type="Pfam" id="PF08240">
    <property type="entry name" value="ADH_N"/>
    <property type="match status" value="1"/>
</dbReference>
<dbReference type="InterPro" id="IPR013154">
    <property type="entry name" value="ADH-like_N"/>
</dbReference>